<feature type="region of interest" description="Disordered" evidence="1">
    <location>
        <begin position="1"/>
        <end position="26"/>
    </location>
</feature>
<evidence type="ECO:0000313" key="2">
    <source>
        <dbReference type="EMBL" id="PIC48956.1"/>
    </source>
</evidence>
<keyword evidence="3" id="KW-1185">Reference proteome</keyword>
<accession>A0A2G5VBP1</accession>
<dbReference type="EMBL" id="PDUG01000002">
    <property type="protein sequence ID" value="PIC48956.1"/>
    <property type="molecule type" value="Genomic_DNA"/>
</dbReference>
<gene>
    <name evidence="2" type="primary">Cnig_chr_II.g7738</name>
    <name evidence="2" type="ORF">B9Z55_007738</name>
</gene>
<comment type="caution">
    <text evidence="2">The sequence shown here is derived from an EMBL/GenBank/DDBJ whole genome shotgun (WGS) entry which is preliminary data.</text>
</comment>
<reference evidence="3" key="1">
    <citation type="submission" date="2017-10" db="EMBL/GenBank/DDBJ databases">
        <title>Rapid genome shrinkage in a self-fertile nematode reveals novel sperm competition proteins.</title>
        <authorList>
            <person name="Yin D."/>
            <person name="Schwarz E.M."/>
            <person name="Thomas C.G."/>
            <person name="Felde R.L."/>
            <person name="Korf I.F."/>
            <person name="Cutter A.D."/>
            <person name="Schartner C.M."/>
            <person name="Ralston E.J."/>
            <person name="Meyer B.J."/>
            <person name="Haag E.S."/>
        </authorList>
    </citation>
    <scope>NUCLEOTIDE SEQUENCE [LARGE SCALE GENOMIC DNA]</scope>
    <source>
        <strain evidence="3">JU1422</strain>
    </source>
</reference>
<name>A0A2G5VBP1_9PELO</name>
<protein>
    <submittedName>
        <fullName evidence="2">Uncharacterized protein</fullName>
    </submittedName>
</protein>
<feature type="compositionally biased region" description="Basic and acidic residues" evidence="1">
    <location>
        <begin position="1"/>
        <end position="25"/>
    </location>
</feature>
<dbReference type="Proteomes" id="UP000230233">
    <property type="component" value="Chromosome II"/>
</dbReference>
<sequence length="95" mass="11473">MDKNNDELGKDPKIDSKSKKSEILEKMNSQEQKIDEMAEKLQSIKESIAKIPKFDEKRKSEKRFVLKHVFENVNDLDEENRYMHSEEEEHFNMKW</sequence>
<evidence type="ECO:0000313" key="3">
    <source>
        <dbReference type="Proteomes" id="UP000230233"/>
    </source>
</evidence>
<evidence type="ECO:0000256" key="1">
    <source>
        <dbReference type="SAM" id="MobiDB-lite"/>
    </source>
</evidence>
<organism evidence="2 3">
    <name type="scientific">Caenorhabditis nigoni</name>
    <dbReference type="NCBI Taxonomy" id="1611254"/>
    <lineage>
        <taxon>Eukaryota</taxon>
        <taxon>Metazoa</taxon>
        <taxon>Ecdysozoa</taxon>
        <taxon>Nematoda</taxon>
        <taxon>Chromadorea</taxon>
        <taxon>Rhabditida</taxon>
        <taxon>Rhabditina</taxon>
        <taxon>Rhabditomorpha</taxon>
        <taxon>Rhabditoidea</taxon>
        <taxon>Rhabditidae</taxon>
        <taxon>Peloderinae</taxon>
        <taxon>Caenorhabditis</taxon>
    </lineage>
</organism>
<proteinExistence type="predicted"/>
<dbReference type="AlphaFoldDB" id="A0A2G5VBP1"/>